<feature type="transmembrane region" description="Helical" evidence="6">
    <location>
        <begin position="347"/>
        <end position="367"/>
    </location>
</feature>
<dbReference type="EMBL" id="CP000270">
    <property type="protein sequence ID" value="ABE29375.1"/>
    <property type="molecule type" value="Genomic_DNA"/>
</dbReference>
<feature type="transmembrane region" description="Helical" evidence="6">
    <location>
        <begin position="109"/>
        <end position="126"/>
    </location>
</feature>
<organism evidence="8 9">
    <name type="scientific">Paraburkholderia xenovorans (strain LB400)</name>
    <dbReference type="NCBI Taxonomy" id="266265"/>
    <lineage>
        <taxon>Bacteria</taxon>
        <taxon>Pseudomonadati</taxon>
        <taxon>Pseudomonadota</taxon>
        <taxon>Betaproteobacteria</taxon>
        <taxon>Burkholderiales</taxon>
        <taxon>Burkholderiaceae</taxon>
        <taxon>Paraburkholderia</taxon>
    </lineage>
</organism>
<feature type="transmembrane region" description="Helical" evidence="6">
    <location>
        <begin position="258"/>
        <end position="279"/>
    </location>
</feature>
<dbReference type="PANTHER" id="PTHR43124:SF3">
    <property type="entry name" value="CHLORAMPHENICOL EFFLUX PUMP RV0191"/>
    <property type="match status" value="1"/>
</dbReference>
<dbReference type="PATRIC" id="fig|266265.5.peg.852"/>
<proteinExistence type="predicted"/>
<dbReference type="Proteomes" id="UP000001817">
    <property type="component" value="Chromosome 1"/>
</dbReference>
<evidence type="ECO:0000313" key="9">
    <source>
        <dbReference type="Proteomes" id="UP000001817"/>
    </source>
</evidence>
<feature type="transmembrane region" description="Helical" evidence="6">
    <location>
        <begin position="138"/>
        <end position="159"/>
    </location>
</feature>
<dbReference type="PROSITE" id="PS50850">
    <property type="entry name" value="MFS"/>
    <property type="match status" value="1"/>
</dbReference>
<feature type="domain" description="Major facilitator superfamily (MFS) profile" evidence="7">
    <location>
        <begin position="14"/>
        <end position="398"/>
    </location>
</feature>
<dbReference type="InterPro" id="IPR036259">
    <property type="entry name" value="MFS_trans_sf"/>
</dbReference>
<feature type="transmembrane region" description="Helical" evidence="6">
    <location>
        <begin position="165"/>
        <end position="183"/>
    </location>
</feature>
<dbReference type="GO" id="GO:0005886">
    <property type="term" value="C:plasma membrane"/>
    <property type="evidence" value="ECO:0007669"/>
    <property type="project" value="UniProtKB-SubCell"/>
</dbReference>
<evidence type="ECO:0000256" key="6">
    <source>
        <dbReference type="SAM" id="Phobius"/>
    </source>
</evidence>
<dbReference type="InterPro" id="IPR011701">
    <property type="entry name" value="MFS"/>
</dbReference>
<dbReference type="eggNOG" id="COG2814">
    <property type="taxonomic scope" value="Bacteria"/>
</dbReference>
<dbReference type="AlphaFoldDB" id="Q143W4"/>
<evidence type="ECO:0000256" key="2">
    <source>
        <dbReference type="ARBA" id="ARBA00022475"/>
    </source>
</evidence>
<dbReference type="InterPro" id="IPR050189">
    <property type="entry name" value="MFS_Efflux_Transporters"/>
</dbReference>
<accession>Q143W4</accession>
<sequence>MGSTPISTAEHRLNERLLAAAAFFSGAALRVCDSMLPQFEQQFQLDLNGSARVIVAFSIAYSLTQLFSGPLGDRFGKPAMVFAALAGSALAALASAMAPAFLALVCARAMWGIAAAGIIPLSMAWIGDCVPYDRRQRALARLLFGTLSGMMAGQLLGGCMIDTPLSWRGAFVLLAAGYLLLALQLRAELRRDAGVALHQSVRGRSGRFANHACVVLSARWARVVLLTTAFEGVFLLGPLAFIPASLHARFDMSSGLAAAYAALYAGGGLIYALCARYLIDRLGERGIVLCGGLLIAAGLASVGHLPLPAFAGSATLLVGCGSYLLHNTLQTHATQMAPSARGTAVSFFSFSLFLGQALGVAIGGYTVELLGYPRFFEICSFVMLVCAVVFALLLARRARRR</sequence>
<keyword evidence="9" id="KW-1185">Reference proteome</keyword>
<evidence type="ECO:0000256" key="5">
    <source>
        <dbReference type="ARBA" id="ARBA00023136"/>
    </source>
</evidence>
<dbReference type="STRING" id="266265.Bxe_A3614"/>
<feature type="transmembrane region" description="Helical" evidence="6">
    <location>
        <begin position="286"/>
        <end position="303"/>
    </location>
</feature>
<feature type="transmembrane region" description="Helical" evidence="6">
    <location>
        <begin position="223"/>
        <end position="246"/>
    </location>
</feature>
<feature type="transmembrane region" description="Helical" evidence="6">
    <location>
        <begin position="373"/>
        <end position="395"/>
    </location>
</feature>
<name>Q143W4_PARXL</name>
<dbReference type="Gene3D" id="1.20.1250.20">
    <property type="entry name" value="MFS general substrate transporter like domains"/>
    <property type="match status" value="1"/>
</dbReference>
<dbReference type="PANTHER" id="PTHR43124">
    <property type="entry name" value="PURINE EFFLUX PUMP PBUE"/>
    <property type="match status" value="1"/>
</dbReference>
<reference evidence="8 9" key="1">
    <citation type="journal article" date="2006" name="Proc. Natl. Acad. Sci. U.S.A.">
        <title>Burkholderia xenovorans LB400 harbors a multi-replicon, 9.73-Mbp genome shaped for versatility.</title>
        <authorList>
            <person name="Chain P.S."/>
            <person name="Denef V.J."/>
            <person name="Konstantinidis K.T."/>
            <person name="Vergez L.M."/>
            <person name="Agullo L."/>
            <person name="Reyes V.L."/>
            <person name="Hauser L."/>
            <person name="Cordova M."/>
            <person name="Gomez L."/>
            <person name="Gonzalez M."/>
            <person name="Land M."/>
            <person name="Lao V."/>
            <person name="Larimer F."/>
            <person name="LiPuma J.J."/>
            <person name="Mahenthiralingam E."/>
            <person name="Malfatti S.A."/>
            <person name="Marx C.J."/>
            <person name="Parnell J.J."/>
            <person name="Ramette A."/>
            <person name="Richardson P."/>
            <person name="Seeger M."/>
            <person name="Smith D."/>
            <person name="Spilker T."/>
            <person name="Sul W.J."/>
            <person name="Tsoi T.V."/>
            <person name="Ulrich L.E."/>
            <person name="Zhulin I.B."/>
            <person name="Tiedje J.M."/>
        </authorList>
    </citation>
    <scope>NUCLEOTIDE SEQUENCE [LARGE SCALE GENOMIC DNA]</scope>
    <source>
        <strain evidence="8 9">LB400</strain>
    </source>
</reference>
<gene>
    <name evidence="8" type="ORF">Bxe_A3614</name>
</gene>
<evidence type="ECO:0000313" key="8">
    <source>
        <dbReference type="EMBL" id="ABE29375.1"/>
    </source>
</evidence>
<keyword evidence="4 6" id="KW-1133">Transmembrane helix</keyword>
<dbReference type="RefSeq" id="WP_011487145.1">
    <property type="nucleotide sequence ID" value="NC_007951.1"/>
</dbReference>
<evidence type="ECO:0000256" key="1">
    <source>
        <dbReference type="ARBA" id="ARBA00004651"/>
    </source>
</evidence>
<dbReference type="KEGG" id="bxe:Bxe_A3614"/>
<comment type="subcellular location">
    <subcellularLocation>
        <location evidence="1">Cell membrane</location>
        <topology evidence="1">Multi-pass membrane protein</topology>
    </subcellularLocation>
</comment>
<evidence type="ECO:0000259" key="7">
    <source>
        <dbReference type="PROSITE" id="PS50850"/>
    </source>
</evidence>
<keyword evidence="2" id="KW-1003">Cell membrane</keyword>
<dbReference type="GO" id="GO:0022857">
    <property type="term" value="F:transmembrane transporter activity"/>
    <property type="evidence" value="ECO:0007669"/>
    <property type="project" value="InterPro"/>
</dbReference>
<dbReference type="SUPFAM" id="SSF103473">
    <property type="entry name" value="MFS general substrate transporter"/>
    <property type="match status" value="1"/>
</dbReference>
<protein>
    <submittedName>
        <fullName evidence="8">Major facilitator superfamily (MFS) transporter</fullName>
    </submittedName>
</protein>
<dbReference type="OrthoDB" id="9814303at2"/>
<evidence type="ECO:0000256" key="4">
    <source>
        <dbReference type="ARBA" id="ARBA00022989"/>
    </source>
</evidence>
<dbReference type="Pfam" id="PF07690">
    <property type="entry name" value="MFS_1"/>
    <property type="match status" value="1"/>
</dbReference>
<dbReference type="InterPro" id="IPR020846">
    <property type="entry name" value="MFS_dom"/>
</dbReference>
<feature type="transmembrane region" description="Helical" evidence="6">
    <location>
        <begin position="79"/>
        <end position="103"/>
    </location>
</feature>
<evidence type="ECO:0000256" key="3">
    <source>
        <dbReference type="ARBA" id="ARBA00022692"/>
    </source>
</evidence>
<feature type="transmembrane region" description="Helical" evidence="6">
    <location>
        <begin position="309"/>
        <end position="326"/>
    </location>
</feature>
<keyword evidence="3 6" id="KW-0812">Transmembrane</keyword>
<keyword evidence="5 6" id="KW-0472">Membrane</keyword>